<feature type="domain" description="HTH merR-type" evidence="3">
    <location>
        <begin position="43"/>
        <end position="112"/>
    </location>
</feature>
<dbReference type="InterPro" id="IPR047057">
    <property type="entry name" value="MerR_fam"/>
</dbReference>
<dbReference type="InterPro" id="IPR009061">
    <property type="entry name" value="DNA-bd_dom_put_sf"/>
</dbReference>
<dbReference type="SUPFAM" id="SSF46955">
    <property type="entry name" value="Putative DNA-binding domain"/>
    <property type="match status" value="1"/>
</dbReference>
<organism evidence="4 5">
    <name type="scientific">Microbispora corallina</name>
    <dbReference type="NCBI Taxonomy" id="83302"/>
    <lineage>
        <taxon>Bacteria</taxon>
        <taxon>Bacillati</taxon>
        <taxon>Actinomycetota</taxon>
        <taxon>Actinomycetes</taxon>
        <taxon>Streptosporangiales</taxon>
        <taxon>Streptosporangiaceae</taxon>
        <taxon>Microbispora</taxon>
    </lineage>
</organism>
<feature type="region of interest" description="Disordered" evidence="2">
    <location>
        <begin position="117"/>
        <end position="144"/>
    </location>
</feature>
<dbReference type="EMBL" id="BOOC01000017">
    <property type="protein sequence ID" value="GIH40940.1"/>
    <property type="molecule type" value="Genomic_DNA"/>
</dbReference>
<dbReference type="Pfam" id="PF13411">
    <property type="entry name" value="MerR_1"/>
    <property type="match status" value="1"/>
</dbReference>
<dbReference type="InterPro" id="IPR000551">
    <property type="entry name" value="MerR-type_HTH_dom"/>
</dbReference>
<feature type="compositionally biased region" description="Low complexity" evidence="2">
    <location>
        <begin position="117"/>
        <end position="126"/>
    </location>
</feature>
<dbReference type="SMART" id="SM00422">
    <property type="entry name" value="HTH_MERR"/>
    <property type="match status" value="1"/>
</dbReference>
<dbReference type="PROSITE" id="PS50937">
    <property type="entry name" value="HTH_MERR_2"/>
    <property type="match status" value="1"/>
</dbReference>
<reference evidence="4 5" key="1">
    <citation type="submission" date="2021-01" db="EMBL/GenBank/DDBJ databases">
        <title>Whole genome shotgun sequence of Microbispora corallina NBRC 16416.</title>
        <authorList>
            <person name="Komaki H."/>
            <person name="Tamura T."/>
        </authorList>
    </citation>
    <scope>NUCLEOTIDE SEQUENCE [LARGE SCALE GENOMIC DNA]</scope>
    <source>
        <strain evidence="4 5">NBRC 16416</strain>
    </source>
</reference>
<dbReference type="CDD" id="cd01104">
    <property type="entry name" value="HTH_MlrA-CarA"/>
    <property type="match status" value="1"/>
</dbReference>
<evidence type="ECO:0000256" key="1">
    <source>
        <dbReference type="ARBA" id="ARBA00023125"/>
    </source>
</evidence>
<dbReference type="Gene3D" id="3.40.50.280">
    <property type="entry name" value="Cobalamin-binding domain"/>
    <property type="match status" value="1"/>
</dbReference>
<evidence type="ECO:0000256" key="2">
    <source>
        <dbReference type="SAM" id="MobiDB-lite"/>
    </source>
</evidence>
<feature type="region of interest" description="Disordered" evidence="2">
    <location>
        <begin position="1"/>
        <end position="40"/>
    </location>
</feature>
<evidence type="ECO:0000313" key="5">
    <source>
        <dbReference type="Proteomes" id="UP000603904"/>
    </source>
</evidence>
<sequence length="351" mass="37193">MRRQAADALDGVDGVGRHDGRWTVTDESGPEAGGAPVSDEDTGYGIGAVARRLGVPAPTLRTWNLRYGIGPSRRSPGGHRRYDDTDLRRLEEMNRLIHAGMPPADAARQALRIRPAAQGPEPARPAAAPPEPTRPSARPPLARDAAVPGQGLLSAAMLARAAFALDSPTVGGALEAALRARGVVWTWENLALPVFATIVRRQRESGFGVEIEHLFSDRLLAALTAVARRTGPPVHPLPVLLACAEEEQHSLPAYALAAELAGLGVQTRVLGARTPYSALGDAMRRLGPAVVFVWSQMEATGDPAPLAALPRLRPACRVVAGGPGWWDGLPPGTTRVSTFHDAVTAVMTFLR</sequence>
<dbReference type="SUPFAM" id="SSF52242">
    <property type="entry name" value="Cobalamin (vitamin B12)-binding domain"/>
    <property type="match status" value="1"/>
</dbReference>
<proteinExistence type="predicted"/>
<evidence type="ECO:0000313" key="4">
    <source>
        <dbReference type="EMBL" id="GIH40940.1"/>
    </source>
</evidence>
<gene>
    <name evidence="4" type="ORF">Mco01_39400</name>
</gene>
<dbReference type="InterPro" id="IPR036724">
    <property type="entry name" value="Cobalamin-bd_sf"/>
</dbReference>
<evidence type="ECO:0000259" key="3">
    <source>
        <dbReference type="PROSITE" id="PS50937"/>
    </source>
</evidence>
<dbReference type="PANTHER" id="PTHR30204">
    <property type="entry name" value="REDOX-CYCLING DRUG-SENSING TRANSCRIPTIONAL ACTIVATOR SOXR"/>
    <property type="match status" value="1"/>
</dbReference>
<accession>A0ABQ4G1N6</accession>
<comment type="caution">
    <text evidence="4">The sequence shown here is derived from an EMBL/GenBank/DDBJ whole genome shotgun (WGS) entry which is preliminary data.</text>
</comment>
<dbReference type="RefSeq" id="WP_204058318.1">
    <property type="nucleotide sequence ID" value="NZ_BAAAGP010000014.1"/>
</dbReference>
<dbReference type="PANTHER" id="PTHR30204:SF97">
    <property type="entry name" value="MERR FAMILY REGULATORY PROTEIN"/>
    <property type="match status" value="1"/>
</dbReference>
<name>A0ABQ4G1N6_9ACTN</name>
<dbReference type="Proteomes" id="UP000603904">
    <property type="component" value="Unassembled WGS sequence"/>
</dbReference>
<dbReference type="Gene3D" id="1.10.1660.10">
    <property type="match status" value="1"/>
</dbReference>
<keyword evidence="5" id="KW-1185">Reference proteome</keyword>
<keyword evidence="1" id="KW-0238">DNA-binding</keyword>
<protein>
    <submittedName>
        <fullName evidence="4">MerR family transcriptional regulator</fullName>
    </submittedName>
</protein>